<gene>
    <name evidence="9" type="ORF">DMN91_003840</name>
</gene>
<evidence type="ECO:0000313" key="9">
    <source>
        <dbReference type="EMBL" id="RLU23634.1"/>
    </source>
</evidence>
<dbReference type="SUPFAM" id="SSF53474">
    <property type="entry name" value="alpha/beta-Hydrolases"/>
    <property type="match status" value="1"/>
</dbReference>
<dbReference type="Pfam" id="PF00135">
    <property type="entry name" value="COesterase"/>
    <property type="match status" value="1"/>
</dbReference>
<dbReference type="OrthoDB" id="19653at2759"/>
<evidence type="ECO:0000256" key="1">
    <source>
        <dbReference type="ARBA" id="ARBA00005964"/>
    </source>
</evidence>
<dbReference type="EC" id="3.1.1.-" evidence="6"/>
<keyword evidence="7" id="KW-1133">Transmembrane helix</keyword>
<dbReference type="InterPro" id="IPR019819">
    <property type="entry name" value="Carboxylesterase_B_CS"/>
</dbReference>
<keyword evidence="7" id="KW-0812">Transmembrane</keyword>
<keyword evidence="5" id="KW-0325">Glycoprotein</keyword>
<evidence type="ECO:0000259" key="8">
    <source>
        <dbReference type="Pfam" id="PF00135"/>
    </source>
</evidence>
<dbReference type="PROSITE" id="PS00122">
    <property type="entry name" value="CARBOXYLESTERASE_B_1"/>
    <property type="match status" value="1"/>
</dbReference>
<keyword evidence="4" id="KW-1015">Disulfide bond</keyword>
<dbReference type="Proteomes" id="UP000279307">
    <property type="component" value="Chromosome 4"/>
</dbReference>
<dbReference type="EMBL" id="QOIP01000004">
    <property type="protein sequence ID" value="RLU23634.1"/>
    <property type="molecule type" value="Genomic_DNA"/>
</dbReference>
<evidence type="ECO:0000256" key="3">
    <source>
        <dbReference type="ARBA" id="ARBA00022801"/>
    </source>
</evidence>
<dbReference type="InterPro" id="IPR019826">
    <property type="entry name" value="Carboxylesterase_B_AS"/>
</dbReference>
<feature type="domain" description="Carboxylesterase type B" evidence="8">
    <location>
        <begin position="28"/>
        <end position="567"/>
    </location>
</feature>
<dbReference type="InterPro" id="IPR002018">
    <property type="entry name" value="CarbesteraseB"/>
</dbReference>
<keyword evidence="3 6" id="KW-0378">Hydrolase</keyword>
<reference evidence="9" key="1">
    <citation type="journal article" date="2018" name="Genome Res.">
        <title>The genomic architecture and molecular evolution of ant odorant receptors.</title>
        <authorList>
            <person name="McKenzie S.K."/>
            <person name="Kronauer D.J.C."/>
        </authorList>
    </citation>
    <scope>NUCLEOTIDE SEQUENCE [LARGE SCALE GENOMIC DNA]</scope>
    <source>
        <strain evidence="9">Clonal line C1</strain>
    </source>
</reference>
<name>A0A3L8DTB2_OOCBI</name>
<dbReference type="PROSITE" id="PS00941">
    <property type="entry name" value="CARBOXYLESTERASE_B_2"/>
    <property type="match status" value="1"/>
</dbReference>
<evidence type="ECO:0000256" key="4">
    <source>
        <dbReference type="ARBA" id="ARBA00023157"/>
    </source>
</evidence>
<comment type="similarity">
    <text evidence="1 6">Belongs to the type-B carboxylesterase/lipase family.</text>
</comment>
<comment type="caution">
    <text evidence="9">The sequence shown here is derived from an EMBL/GenBank/DDBJ whole genome shotgun (WGS) entry which is preliminary data.</text>
</comment>
<dbReference type="InterPro" id="IPR029058">
    <property type="entry name" value="AB_hydrolase_fold"/>
</dbReference>
<accession>A0A3L8DTB2</accession>
<evidence type="ECO:0000256" key="2">
    <source>
        <dbReference type="ARBA" id="ARBA00022487"/>
    </source>
</evidence>
<proteinExistence type="inferred from homology"/>
<organism evidence="9">
    <name type="scientific">Ooceraea biroi</name>
    <name type="common">Clonal raider ant</name>
    <name type="synonym">Cerapachys biroi</name>
    <dbReference type="NCBI Taxonomy" id="2015173"/>
    <lineage>
        <taxon>Eukaryota</taxon>
        <taxon>Metazoa</taxon>
        <taxon>Ecdysozoa</taxon>
        <taxon>Arthropoda</taxon>
        <taxon>Hexapoda</taxon>
        <taxon>Insecta</taxon>
        <taxon>Pterygota</taxon>
        <taxon>Neoptera</taxon>
        <taxon>Endopterygota</taxon>
        <taxon>Hymenoptera</taxon>
        <taxon>Apocrita</taxon>
        <taxon>Aculeata</taxon>
        <taxon>Formicoidea</taxon>
        <taxon>Formicidae</taxon>
        <taxon>Dorylinae</taxon>
        <taxon>Ooceraea</taxon>
    </lineage>
</organism>
<dbReference type="PANTHER" id="PTHR11559">
    <property type="entry name" value="CARBOXYLESTERASE"/>
    <property type="match status" value="1"/>
</dbReference>
<evidence type="ECO:0000256" key="5">
    <source>
        <dbReference type="ARBA" id="ARBA00023180"/>
    </source>
</evidence>
<reference evidence="9" key="2">
    <citation type="submission" date="2018-07" db="EMBL/GenBank/DDBJ databases">
        <authorList>
            <person name="Mckenzie S.K."/>
            <person name="Kronauer D.J.C."/>
        </authorList>
    </citation>
    <scope>NUCLEOTIDE SEQUENCE</scope>
    <source>
        <strain evidence="9">Clonal line C1</strain>
    </source>
</reference>
<sequence>MSDHPNDLLIRLSYILIIVFNACLINASPTVHIKNGTLMGLTMRTRLGKELAGYRGIPYALPPLGPLRFKAPEPAAAWSGVRKAVEDAEICVQRNIYTYQEKIVGSEDCLYLNVYSPLQPEGEPKKRYPVMIWFHGGGWITGAGHSEFYGPKFLLDHDVVLVTINYRLGPLGFLSTEDMACPGNLGLKDQQQAMRWVQENIDHFGGDSNRVTLFGESAGGASVHYHMINPVSQDFFHRAISQSGTVYCPWTLAPPGSAKRKAEQVGRLLNCDTESSEQLIECLRKKSATDLIGTDRSFQVYGYCPMIPFKPVIEPDHPGAFIVENPIISMHKGNMADIPWMTGVTSEEGSLKVAGIYGRDQGKHVRTLHNEFMDVAPLSLMYEEWYNITDKSFRDVITKTIRKYYFGHNTIDESDDSRFKVIKMYSDAWFNHGAHIAVQDFIVNQSSPIYYYYFTYNGSISFSTIFGDDTKSYGVAHADELQYLFPVGEQLFKSTPLSEEDHHMIDVMTTLWTNFAKFGNPTPKVTDLIPVKWISVKTPSSPEYLTIGNSREISMAKSLNWYNMMFWNNIVEQINLYTKVFKDEL</sequence>
<evidence type="ECO:0000256" key="6">
    <source>
        <dbReference type="RuleBase" id="RU361235"/>
    </source>
</evidence>
<keyword evidence="7" id="KW-0472">Membrane</keyword>
<keyword evidence="2" id="KW-0719">Serine esterase</keyword>
<dbReference type="Gene3D" id="3.40.50.1820">
    <property type="entry name" value="alpha/beta hydrolase"/>
    <property type="match status" value="1"/>
</dbReference>
<protein>
    <recommendedName>
        <fullName evidence="6">Carboxylic ester hydrolase</fullName>
        <ecNumber evidence="6">3.1.1.-</ecNumber>
    </recommendedName>
</protein>
<dbReference type="InterPro" id="IPR050309">
    <property type="entry name" value="Type-B_Carboxylest/Lipase"/>
</dbReference>
<dbReference type="GO" id="GO:0052689">
    <property type="term" value="F:carboxylic ester hydrolase activity"/>
    <property type="evidence" value="ECO:0007669"/>
    <property type="project" value="UniProtKB-KW"/>
</dbReference>
<dbReference type="AlphaFoldDB" id="A0A3L8DTB2"/>
<dbReference type="CDD" id="cd00312">
    <property type="entry name" value="Esterase_lipase"/>
    <property type="match status" value="1"/>
</dbReference>
<evidence type="ECO:0000256" key="7">
    <source>
        <dbReference type="SAM" id="Phobius"/>
    </source>
</evidence>
<feature type="transmembrane region" description="Helical" evidence="7">
    <location>
        <begin position="12"/>
        <end position="33"/>
    </location>
</feature>